<evidence type="ECO:0000313" key="5">
    <source>
        <dbReference type="Proteomes" id="UP000009888"/>
    </source>
</evidence>
<proteinExistence type="predicted"/>
<name>K9EZJ4_9ACTO</name>
<dbReference type="InterPro" id="IPR050680">
    <property type="entry name" value="YpeA/RimI_acetyltransf"/>
</dbReference>
<evidence type="ECO:0000313" key="4">
    <source>
        <dbReference type="EMBL" id="EKU94665.1"/>
    </source>
</evidence>
<reference evidence="4 5" key="1">
    <citation type="submission" date="2012-09" db="EMBL/GenBank/DDBJ databases">
        <title>The Genome Sequence of Actinobaculum massiliae ACS-171-V-COL2.</title>
        <authorList>
            <consortium name="The Broad Institute Genome Sequencing Platform"/>
            <person name="Earl A."/>
            <person name="Ward D."/>
            <person name="Feldgarden M."/>
            <person name="Gevers D."/>
            <person name="Saerens B."/>
            <person name="Vaneechoutte M."/>
            <person name="Walker B."/>
            <person name="Young S.K."/>
            <person name="Zeng Q."/>
            <person name="Gargeya S."/>
            <person name="Fitzgerald M."/>
            <person name="Haas B."/>
            <person name="Abouelleil A."/>
            <person name="Alvarado L."/>
            <person name="Arachchi H.M."/>
            <person name="Berlin A."/>
            <person name="Chapman S.B."/>
            <person name="Goldberg J."/>
            <person name="Griggs A."/>
            <person name="Gujja S."/>
            <person name="Hansen M."/>
            <person name="Howarth C."/>
            <person name="Imamovic A."/>
            <person name="Larimer J."/>
            <person name="McCowen C."/>
            <person name="Montmayeur A."/>
            <person name="Murphy C."/>
            <person name="Neiman D."/>
            <person name="Pearson M."/>
            <person name="Priest M."/>
            <person name="Roberts A."/>
            <person name="Saif S."/>
            <person name="Shea T."/>
            <person name="Sisk P."/>
            <person name="Sykes S."/>
            <person name="Wortman J."/>
            <person name="Nusbaum C."/>
            <person name="Birren B."/>
        </authorList>
    </citation>
    <scope>NUCLEOTIDE SEQUENCE [LARGE SCALE GENOMIC DNA]</scope>
    <source>
        <strain evidence="5">ACS-171-V-Col2</strain>
    </source>
</reference>
<evidence type="ECO:0000256" key="2">
    <source>
        <dbReference type="ARBA" id="ARBA00023315"/>
    </source>
</evidence>
<dbReference type="Proteomes" id="UP000009888">
    <property type="component" value="Unassembled WGS sequence"/>
</dbReference>
<evidence type="ECO:0000256" key="1">
    <source>
        <dbReference type="ARBA" id="ARBA00022679"/>
    </source>
</evidence>
<dbReference type="SUPFAM" id="SSF55729">
    <property type="entry name" value="Acyl-CoA N-acyltransferases (Nat)"/>
    <property type="match status" value="1"/>
</dbReference>
<dbReference type="Gene3D" id="3.40.630.30">
    <property type="match status" value="1"/>
</dbReference>
<dbReference type="EMBL" id="AGWL01000008">
    <property type="protein sequence ID" value="EKU94665.1"/>
    <property type="molecule type" value="Genomic_DNA"/>
</dbReference>
<dbReference type="PROSITE" id="PS51186">
    <property type="entry name" value="GNAT"/>
    <property type="match status" value="1"/>
</dbReference>
<keyword evidence="5" id="KW-1185">Reference proteome</keyword>
<protein>
    <recommendedName>
        <fullName evidence="3">N-acetyltransferase domain-containing protein</fullName>
    </recommendedName>
</protein>
<dbReference type="PANTHER" id="PTHR43420">
    <property type="entry name" value="ACETYLTRANSFERASE"/>
    <property type="match status" value="1"/>
</dbReference>
<organism evidence="4 5">
    <name type="scientific">Actinobaculum massiliense ACS-171-V-Col2</name>
    <dbReference type="NCBI Taxonomy" id="883066"/>
    <lineage>
        <taxon>Bacteria</taxon>
        <taxon>Bacillati</taxon>
        <taxon>Actinomycetota</taxon>
        <taxon>Actinomycetes</taxon>
        <taxon>Actinomycetales</taxon>
        <taxon>Actinomycetaceae</taxon>
        <taxon>Actinobaculum</taxon>
    </lineage>
</organism>
<dbReference type="AlphaFoldDB" id="K9EZJ4"/>
<evidence type="ECO:0000259" key="3">
    <source>
        <dbReference type="PROSITE" id="PS51186"/>
    </source>
</evidence>
<keyword evidence="1" id="KW-0808">Transferase</keyword>
<feature type="domain" description="N-acetyltransferase" evidence="3">
    <location>
        <begin position="153"/>
        <end position="288"/>
    </location>
</feature>
<gene>
    <name evidence="4" type="ORF">HMPREF9233_01612</name>
</gene>
<dbReference type="GO" id="GO:0016747">
    <property type="term" value="F:acyltransferase activity, transferring groups other than amino-acyl groups"/>
    <property type="evidence" value="ECO:0007669"/>
    <property type="project" value="InterPro"/>
</dbReference>
<dbReference type="HOGENOM" id="CLU_965179_0_0_11"/>
<keyword evidence="2" id="KW-0012">Acyltransferase</keyword>
<accession>K9EZJ4</accession>
<dbReference type="InterPro" id="IPR000182">
    <property type="entry name" value="GNAT_dom"/>
</dbReference>
<dbReference type="STRING" id="202789.GCA_001457435_00492"/>
<dbReference type="Pfam" id="PF00583">
    <property type="entry name" value="Acetyltransf_1"/>
    <property type="match status" value="1"/>
</dbReference>
<dbReference type="eggNOG" id="COG0456">
    <property type="taxonomic scope" value="Bacteria"/>
</dbReference>
<dbReference type="PATRIC" id="fig|883066.3.peg.1674"/>
<dbReference type="InterPro" id="IPR016181">
    <property type="entry name" value="Acyl_CoA_acyltransferase"/>
</dbReference>
<comment type="caution">
    <text evidence="4">The sequence shown here is derived from an EMBL/GenBank/DDBJ whole genome shotgun (WGS) entry which is preliminary data.</text>
</comment>
<dbReference type="CDD" id="cd04301">
    <property type="entry name" value="NAT_SF"/>
    <property type="match status" value="1"/>
</dbReference>
<sequence>MCFGLAKSFTGWNAPVGMREFRVFLGRYRLNPVDFVSKHLEEPVDESIFWKDERDAGRDASSMTALYETAQAAWRVSNGGAFLLGVGNPENLAAALEEGIGEFGELKHANLTAGTEEFLSEKVRAALPERREAAWTFFWSIEELAQQPGEERAKLLPGVAGAETAKNILRVANPYSDAFRHPDDLRWWGIASEADGEIAAVIGASSASLASGETVSYLEGLGTLPDYRGQGLASALMAGASRQEFKDADVVAFGMWAENDHARALYNKLGWQEGPTLRIYSASPLRPH</sequence>